<sequence length="274" mass="30042">MLHLIVVVFLTTFWSCSVAVPEGCQNAEIVVANFADQALFDKDISSLGTTIEHGQHLAFTTYERVTLPDPALRLIPSATSGVFFPLAKRPDCFQAVTKEGYQYTSIQFWAKFPKGGSAMVKLLGDPNGNCNGARSVELQSFQYSPHDDLWHRARINLGTQLRQGTVSIMFNTFSPVGGEFLIRNILLIRDCDVIQDAIMQLQASQSSSAPLLSWLIPLLGVLVVVVVSVVAYAVVKRAKIMKLRLGMDNALKKSTATEAGPAEWAAQHIQMSTN</sequence>
<name>A0A0H5RE33_9EUKA</name>
<feature type="signal peptide" evidence="2">
    <location>
        <begin position="1"/>
        <end position="19"/>
    </location>
</feature>
<evidence type="ECO:0000313" key="3">
    <source>
        <dbReference type="EMBL" id="CRZ12026.1"/>
    </source>
</evidence>
<evidence type="ECO:0008006" key="4">
    <source>
        <dbReference type="Google" id="ProtNLM"/>
    </source>
</evidence>
<feature type="transmembrane region" description="Helical" evidence="1">
    <location>
        <begin position="211"/>
        <end position="235"/>
    </location>
</feature>
<keyword evidence="1" id="KW-1133">Transmembrane helix</keyword>
<keyword evidence="2" id="KW-0732">Signal</keyword>
<dbReference type="AlphaFoldDB" id="A0A0H5RE33"/>
<keyword evidence="1" id="KW-0472">Membrane</keyword>
<reference evidence="3" key="1">
    <citation type="submission" date="2015-04" db="EMBL/GenBank/DDBJ databases">
        <title>The genome sequence of the plant pathogenic Rhizarian Plasmodiophora brassicae reveals insights in its biotrophic life cycle and the origin of chitin synthesis.</title>
        <authorList>
            <person name="Schwelm A."/>
            <person name="Fogelqvist J."/>
            <person name="Knaust A."/>
            <person name="Julke S."/>
            <person name="Lilja T."/>
            <person name="Dhandapani V."/>
            <person name="Bonilla-Rosso G."/>
            <person name="Karlsson M."/>
            <person name="Shevchenko A."/>
            <person name="Choi S.R."/>
            <person name="Kim H.G."/>
            <person name="Park J.Y."/>
            <person name="Lim Y.P."/>
            <person name="Ludwig-Muller J."/>
            <person name="Dixelius C."/>
        </authorList>
    </citation>
    <scope>NUCLEOTIDE SEQUENCE</scope>
    <source>
        <tissue evidence="3">Potato root galls</tissue>
    </source>
</reference>
<keyword evidence="1" id="KW-0812">Transmembrane</keyword>
<evidence type="ECO:0000256" key="2">
    <source>
        <dbReference type="SAM" id="SignalP"/>
    </source>
</evidence>
<evidence type="ECO:0000256" key="1">
    <source>
        <dbReference type="SAM" id="Phobius"/>
    </source>
</evidence>
<organism evidence="3">
    <name type="scientific">Spongospora subterranea</name>
    <dbReference type="NCBI Taxonomy" id="70186"/>
    <lineage>
        <taxon>Eukaryota</taxon>
        <taxon>Sar</taxon>
        <taxon>Rhizaria</taxon>
        <taxon>Endomyxa</taxon>
        <taxon>Phytomyxea</taxon>
        <taxon>Plasmodiophorida</taxon>
        <taxon>Plasmodiophoridae</taxon>
        <taxon>Spongospora</taxon>
    </lineage>
</organism>
<proteinExistence type="predicted"/>
<protein>
    <recommendedName>
        <fullName evidence="4">MAM domain-containing protein</fullName>
    </recommendedName>
</protein>
<accession>A0A0H5RE33</accession>
<feature type="chain" id="PRO_5005223272" description="MAM domain-containing protein" evidence="2">
    <location>
        <begin position="20"/>
        <end position="274"/>
    </location>
</feature>
<dbReference type="EMBL" id="HACM01011584">
    <property type="protein sequence ID" value="CRZ12026.1"/>
    <property type="molecule type" value="Transcribed_RNA"/>
</dbReference>